<dbReference type="EMBL" id="LAZR01069723">
    <property type="protein sequence ID" value="KKK47152.1"/>
    <property type="molecule type" value="Genomic_DNA"/>
</dbReference>
<protein>
    <submittedName>
        <fullName evidence="1">Uncharacterized protein</fullName>
    </submittedName>
</protein>
<proteinExistence type="predicted"/>
<name>A0A0F8VS59_9ZZZZ</name>
<dbReference type="AlphaFoldDB" id="A0A0F8VS59"/>
<evidence type="ECO:0000313" key="1">
    <source>
        <dbReference type="EMBL" id="KKK47152.1"/>
    </source>
</evidence>
<accession>A0A0F8VS59</accession>
<sequence length="72" mass="7983">LLGLLGSTFKPNEFVNIINQKIMTEKNVKPKEVKEEDLTLKVDGACGHCGKKGFKVKLVFCSPECKQAFIAK</sequence>
<gene>
    <name evidence="1" type="ORF">LCGC14_3158070</name>
</gene>
<feature type="non-terminal residue" evidence="1">
    <location>
        <position position="1"/>
    </location>
</feature>
<comment type="caution">
    <text evidence="1">The sequence shown here is derived from an EMBL/GenBank/DDBJ whole genome shotgun (WGS) entry which is preliminary data.</text>
</comment>
<reference evidence="1" key="1">
    <citation type="journal article" date="2015" name="Nature">
        <title>Complex archaea that bridge the gap between prokaryotes and eukaryotes.</title>
        <authorList>
            <person name="Spang A."/>
            <person name="Saw J.H."/>
            <person name="Jorgensen S.L."/>
            <person name="Zaremba-Niedzwiedzka K."/>
            <person name="Martijn J."/>
            <person name="Lind A.E."/>
            <person name="van Eijk R."/>
            <person name="Schleper C."/>
            <person name="Guy L."/>
            <person name="Ettema T.J."/>
        </authorList>
    </citation>
    <scope>NUCLEOTIDE SEQUENCE</scope>
</reference>
<organism evidence="1">
    <name type="scientific">marine sediment metagenome</name>
    <dbReference type="NCBI Taxonomy" id="412755"/>
    <lineage>
        <taxon>unclassified sequences</taxon>
        <taxon>metagenomes</taxon>
        <taxon>ecological metagenomes</taxon>
    </lineage>
</organism>